<evidence type="ECO:0000313" key="3">
    <source>
        <dbReference type="Proteomes" id="UP000199403"/>
    </source>
</evidence>
<feature type="transmembrane region" description="Helical" evidence="1">
    <location>
        <begin position="80"/>
        <end position="99"/>
    </location>
</feature>
<sequence>MRQTGLMYLLVIVLAGFSQGYIRGGLIVSDDAVATSLNISGEEGLFRLGLVFDLLAFLLDAIISIWLFKLFQAYGQTLALTAMVLRLLAHPAIGSLNLLNHYLALQTALAPDFLAGFDGPQLQSMSLLFMEAHRIGYLIAGVFFGLHCLLLGLLLYRSSLPGWLGLLMMLAGIGYEMESLGNFLAPGNEIWLAALVGVMAILGEVTLTGYLLKKGFFTSTLKADESN</sequence>
<dbReference type="Pfam" id="PF14329">
    <property type="entry name" value="DUF4386"/>
    <property type="match status" value="1"/>
</dbReference>
<protein>
    <recommendedName>
        <fullName evidence="4">DUF4386 domain-containing protein</fullName>
    </recommendedName>
</protein>
<evidence type="ECO:0000256" key="1">
    <source>
        <dbReference type="SAM" id="Phobius"/>
    </source>
</evidence>
<feature type="transmembrane region" description="Helical" evidence="1">
    <location>
        <begin position="190"/>
        <end position="212"/>
    </location>
</feature>
<dbReference type="AlphaFoldDB" id="A0A1H6YBT9"/>
<dbReference type="InterPro" id="IPR025495">
    <property type="entry name" value="DUF4386"/>
</dbReference>
<dbReference type="EMBL" id="FNZH01000003">
    <property type="protein sequence ID" value="SEJ34672.1"/>
    <property type="molecule type" value="Genomic_DNA"/>
</dbReference>
<feature type="transmembrane region" description="Helical" evidence="1">
    <location>
        <begin position="163"/>
        <end position="184"/>
    </location>
</feature>
<organism evidence="2 3">
    <name type="scientific">Cyclobacterium xiamenense</name>
    <dbReference type="NCBI Taxonomy" id="1297121"/>
    <lineage>
        <taxon>Bacteria</taxon>
        <taxon>Pseudomonadati</taxon>
        <taxon>Bacteroidota</taxon>
        <taxon>Cytophagia</taxon>
        <taxon>Cytophagales</taxon>
        <taxon>Cyclobacteriaceae</taxon>
        <taxon>Cyclobacterium</taxon>
    </lineage>
</organism>
<evidence type="ECO:0000313" key="2">
    <source>
        <dbReference type="EMBL" id="SEJ34672.1"/>
    </source>
</evidence>
<dbReference type="STRING" id="1416801.SAMN05192553_103377"/>
<keyword evidence="3" id="KW-1185">Reference proteome</keyword>
<evidence type="ECO:0008006" key="4">
    <source>
        <dbReference type="Google" id="ProtNLM"/>
    </source>
</evidence>
<keyword evidence="1" id="KW-0812">Transmembrane</keyword>
<keyword evidence="1" id="KW-1133">Transmembrane helix</keyword>
<dbReference type="Proteomes" id="UP000199403">
    <property type="component" value="Unassembled WGS sequence"/>
</dbReference>
<reference evidence="3" key="1">
    <citation type="submission" date="2016-10" db="EMBL/GenBank/DDBJ databases">
        <authorList>
            <person name="Varghese N."/>
            <person name="Submissions S."/>
        </authorList>
    </citation>
    <scope>NUCLEOTIDE SEQUENCE [LARGE SCALE GENOMIC DNA]</scope>
    <source>
        <strain evidence="3">IBRC-M 10761</strain>
    </source>
</reference>
<gene>
    <name evidence="2" type="ORF">SAMN05192553_103377</name>
</gene>
<feature type="transmembrane region" description="Helical" evidence="1">
    <location>
        <begin position="135"/>
        <end position="156"/>
    </location>
</feature>
<keyword evidence="1" id="KW-0472">Membrane</keyword>
<accession>A0A1H6YBT9</accession>
<feature type="transmembrane region" description="Helical" evidence="1">
    <location>
        <begin position="44"/>
        <end position="68"/>
    </location>
</feature>
<name>A0A1H6YBT9_9BACT</name>
<proteinExistence type="predicted"/>